<evidence type="ECO:0000313" key="8">
    <source>
        <dbReference type="Proteomes" id="UP000266118"/>
    </source>
</evidence>
<evidence type="ECO:0000313" key="7">
    <source>
        <dbReference type="EMBL" id="AYD49202.1"/>
    </source>
</evidence>
<sequence>MQITEIIQTLEAIAPLNYQENYDNSGLIVGDANVECTGVLCTLDTLERTVEEAAAKNCNLIVAHHPIIFSGIKKLNGKNYVERTVIAAIKNNIAIYAIHTNLDNVYNGVNKKIADLLGLTNQKILSPKNNLLSKLITFVPPSELDKVRNALFTAGAGNIGNYTECSFSSSGVGTFKAKEAAHPVVGKLGEKVTTEELKVEFIFPNELQNLLVSTLQQAHPYEEVAYDIIPINNIYQNIGSGIIGDLVVETDESAFLATVKKIFKVPCIKHTPFLSQKVQKVAVCGGSGSFLIKPAIAAKAQVFVSSDIKYHEFFDADNQLVIADIGHWESEQYTIDLIFDILVTKFTTFAILKSALNTNPVQYYL</sequence>
<evidence type="ECO:0000256" key="1">
    <source>
        <dbReference type="ARBA" id="ARBA00006964"/>
    </source>
</evidence>
<evidence type="ECO:0000256" key="6">
    <source>
        <dbReference type="PIRSR" id="PIRSR602678-1"/>
    </source>
</evidence>
<dbReference type="GO" id="GO:0046872">
    <property type="term" value="F:metal ion binding"/>
    <property type="evidence" value="ECO:0007669"/>
    <property type="project" value="UniProtKB-UniRule"/>
</dbReference>
<feature type="binding site" evidence="6">
    <location>
        <position position="65"/>
    </location>
    <ligand>
        <name>a divalent metal cation</name>
        <dbReference type="ChEBI" id="CHEBI:60240"/>
        <label>1</label>
    </ligand>
</feature>
<organism evidence="7 8">
    <name type="scientific">Arachidicoccus soli</name>
    <dbReference type="NCBI Taxonomy" id="2341117"/>
    <lineage>
        <taxon>Bacteria</taxon>
        <taxon>Pseudomonadati</taxon>
        <taxon>Bacteroidota</taxon>
        <taxon>Chitinophagia</taxon>
        <taxon>Chitinophagales</taxon>
        <taxon>Chitinophagaceae</taxon>
        <taxon>Arachidicoccus</taxon>
    </lineage>
</organism>
<feature type="binding site" evidence="6">
    <location>
        <position position="64"/>
    </location>
    <ligand>
        <name>a divalent metal cation</name>
        <dbReference type="ChEBI" id="CHEBI:60240"/>
        <label>2</label>
    </ligand>
</feature>
<dbReference type="PANTHER" id="PTHR13799:SF14">
    <property type="entry name" value="GTP CYCLOHYDROLASE 1 TYPE 2 HOMOLOG"/>
    <property type="match status" value="1"/>
</dbReference>
<dbReference type="FunFam" id="3.40.1390.30:FF:000001">
    <property type="entry name" value="GTP cyclohydrolase 1 type 2"/>
    <property type="match status" value="1"/>
</dbReference>
<dbReference type="InterPro" id="IPR036069">
    <property type="entry name" value="DUF34/NIF3_sf"/>
</dbReference>
<comment type="subunit">
    <text evidence="2">Homohexamer.</text>
</comment>
<dbReference type="AlphaFoldDB" id="A0A386HU53"/>
<dbReference type="GO" id="GO:0005737">
    <property type="term" value="C:cytoplasm"/>
    <property type="evidence" value="ECO:0007669"/>
    <property type="project" value="TreeGrafter"/>
</dbReference>
<feature type="binding site" evidence="6">
    <location>
        <position position="103"/>
    </location>
    <ligand>
        <name>a divalent metal cation</name>
        <dbReference type="ChEBI" id="CHEBI:60240"/>
        <label>1</label>
    </ligand>
</feature>
<proteinExistence type="inferred from homology"/>
<name>A0A386HU53_9BACT</name>
<comment type="similarity">
    <text evidence="1 5">Belongs to the GTP cyclohydrolase I type 2/NIF3 family.</text>
</comment>
<dbReference type="KEGG" id="ark:D6B99_17175"/>
<dbReference type="InterPro" id="IPR015867">
    <property type="entry name" value="N-reg_PII/ATP_PRibTrfase_C"/>
</dbReference>
<evidence type="ECO:0000256" key="4">
    <source>
        <dbReference type="ARBA" id="ARBA00022723"/>
    </source>
</evidence>
<keyword evidence="8" id="KW-1185">Reference proteome</keyword>
<dbReference type="EMBL" id="CP032489">
    <property type="protein sequence ID" value="AYD49202.1"/>
    <property type="molecule type" value="Genomic_DNA"/>
</dbReference>
<protein>
    <recommendedName>
        <fullName evidence="3 5">GTP cyclohydrolase 1 type 2 homolog</fullName>
    </recommendedName>
</protein>
<dbReference type="Pfam" id="PF01784">
    <property type="entry name" value="DUF34_NIF3"/>
    <property type="match status" value="1"/>
</dbReference>
<dbReference type="RefSeq" id="WP_119990706.1">
    <property type="nucleotide sequence ID" value="NZ_CP032489.1"/>
</dbReference>
<accession>A0A386HU53</accession>
<keyword evidence="4 5" id="KW-0479">Metal-binding</keyword>
<dbReference type="Proteomes" id="UP000266118">
    <property type="component" value="Chromosome"/>
</dbReference>
<evidence type="ECO:0000256" key="5">
    <source>
        <dbReference type="PIRNR" id="PIRNR037489"/>
    </source>
</evidence>
<gene>
    <name evidence="7" type="ORF">D6B99_17175</name>
</gene>
<feature type="binding site" evidence="6">
    <location>
        <position position="327"/>
    </location>
    <ligand>
        <name>a divalent metal cation</name>
        <dbReference type="ChEBI" id="CHEBI:60240"/>
        <label>1</label>
    </ligand>
</feature>
<evidence type="ECO:0000256" key="2">
    <source>
        <dbReference type="ARBA" id="ARBA00011643"/>
    </source>
</evidence>
<dbReference type="InterPro" id="IPR017221">
    <property type="entry name" value="DUF34/NIF3_bac"/>
</dbReference>
<dbReference type="Gene3D" id="3.30.70.120">
    <property type="match status" value="1"/>
</dbReference>
<dbReference type="SUPFAM" id="SSF102705">
    <property type="entry name" value="NIF3 (NGG1p interacting factor 3)-like"/>
    <property type="match status" value="1"/>
</dbReference>
<reference evidence="7 8" key="1">
    <citation type="submission" date="2018-09" db="EMBL/GenBank/DDBJ databases">
        <title>Arachidicoccus sp. nov., a bacterium isolated from soil.</title>
        <authorList>
            <person name="Weon H.-Y."/>
            <person name="Kwon S.-W."/>
            <person name="Lee S.A."/>
        </authorList>
    </citation>
    <scope>NUCLEOTIDE SEQUENCE [LARGE SCALE GENOMIC DNA]</scope>
    <source>
        <strain evidence="7 8">KIS59-12</strain>
    </source>
</reference>
<evidence type="ECO:0000256" key="3">
    <source>
        <dbReference type="ARBA" id="ARBA00022112"/>
    </source>
</evidence>
<dbReference type="OrthoDB" id="9792792at2"/>
<dbReference type="NCBIfam" id="TIGR00486">
    <property type="entry name" value="YbgI_SA1388"/>
    <property type="match status" value="1"/>
</dbReference>
<dbReference type="Gene3D" id="3.40.1390.30">
    <property type="entry name" value="NIF3 (NGG1p interacting factor 3)-like"/>
    <property type="match status" value="1"/>
</dbReference>
<dbReference type="PIRSF" id="PIRSF037489">
    <property type="entry name" value="UCP037489_NIF3_YqfO"/>
    <property type="match status" value="1"/>
</dbReference>
<dbReference type="InterPro" id="IPR002678">
    <property type="entry name" value="DUF34/NIF3"/>
</dbReference>
<dbReference type="PANTHER" id="PTHR13799">
    <property type="entry name" value="NGG1 INTERACTING FACTOR 3"/>
    <property type="match status" value="1"/>
</dbReference>
<dbReference type="FunFam" id="3.30.70.120:FF:000006">
    <property type="entry name" value="GTP cyclohydrolase 1 type 2 homolog"/>
    <property type="match status" value="1"/>
</dbReference>
<feature type="binding site" evidence="6">
    <location>
        <position position="331"/>
    </location>
    <ligand>
        <name>a divalent metal cation</name>
        <dbReference type="ChEBI" id="CHEBI:60240"/>
        <label>1</label>
    </ligand>
</feature>